<feature type="domain" description="YrdC-like" evidence="14">
    <location>
        <begin position="12"/>
        <end position="198"/>
    </location>
</feature>
<dbReference type="InterPro" id="IPR005145">
    <property type="entry name" value="Sua5_C"/>
</dbReference>
<evidence type="ECO:0000256" key="10">
    <source>
        <dbReference type="ARBA" id="ARBA00022840"/>
    </source>
</evidence>
<evidence type="ECO:0000256" key="3">
    <source>
        <dbReference type="ARBA" id="ARBA00012584"/>
    </source>
</evidence>
<dbReference type="InterPro" id="IPR006070">
    <property type="entry name" value="Sua5-like_dom"/>
</dbReference>
<keyword evidence="9 13" id="KW-0547">Nucleotide-binding</keyword>
<dbReference type="InterPro" id="IPR010923">
    <property type="entry name" value="T(6)A37_SUA5"/>
</dbReference>
<dbReference type="InterPro" id="IPR017945">
    <property type="entry name" value="DHBP_synth_RibB-like_a/b_dom"/>
</dbReference>
<gene>
    <name evidence="15" type="ORF">GCM10022410_14200</name>
</gene>
<dbReference type="Pfam" id="PF01300">
    <property type="entry name" value="Sua5_yciO_yrdC"/>
    <property type="match status" value="1"/>
</dbReference>
<proteinExistence type="inferred from homology"/>
<evidence type="ECO:0000313" key="15">
    <source>
        <dbReference type="EMBL" id="GAA4069441.1"/>
    </source>
</evidence>
<dbReference type="InterPro" id="IPR038385">
    <property type="entry name" value="Sua5/YwlC_C"/>
</dbReference>
<dbReference type="InterPro" id="IPR050156">
    <property type="entry name" value="TC-AMP_synthase_SUA5"/>
</dbReference>
<dbReference type="EC" id="2.7.7.87" evidence="3 13"/>
<dbReference type="SUPFAM" id="SSF55821">
    <property type="entry name" value="YrdC/RibB"/>
    <property type="match status" value="1"/>
</dbReference>
<dbReference type="PANTHER" id="PTHR17490">
    <property type="entry name" value="SUA5"/>
    <property type="match status" value="1"/>
</dbReference>
<dbReference type="PANTHER" id="PTHR17490:SF16">
    <property type="entry name" value="THREONYLCARBAMOYL-AMP SYNTHASE"/>
    <property type="match status" value="1"/>
</dbReference>
<dbReference type="Gene3D" id="3.90.870.10">
    <property type="entry name" value="DHBP synthase"/>
    <property type="match status" value="1"/>
</dbReference>
<evidence type="ECO:0000256" key="2">
    <source>
        <dbReference type="ARBA" id="ARBA00007663"/>
    </source>
</evidence>
<sequence>MSMQTEFLIWNEEATDQFAQYIQAGEVVAFPTETVYGLGADATNPEAVEKIFSAKGRPADNPLIVHVVSTEQIARYVTEISPDAKKLIEAFMPGPLTVVLPSNGKISTQVTAGLDTIGVRIPDHPAAQELIRKAGLPVAAPSANLSGKPSPTSAIHVFQDLNGKIKAILDGGSTGVGLESTVVDCTGDQPEIIRPGGVTQLEIEEVLGYPIEITSVAIAEHEPKSPGMKYTHYQPDVPLVLIDGDKDFFQAKIDHYRANGQKVGVLASEELATTLSADQIHMCGTIENIATIANQLYQSLRAFKQTEVDLILAEVFPTDGLGQAIMNRLYKAADRIETEENDR</sequence>
<evidence type="ECO:0000256" key="4">
    <source>
        <dbReference type="ARBA" id="ARBA00015492"/>
    </source>
</evidence>
<dbReference type="PIRSF" id="PIRSF004930">
    <property type="entry name" value="Tln_factor_SUA5"/>
    <property type="match status" value="1"/>
</dbReference>
<evidence type="ECO:0000256" key="5">
    <source>
        <dbReference type="ARBA" id="ARBA00022490"/>
    </source>
</evidence>
<dbReference type="RefSeq" id="WP_344911693.1">
    <property type="nucleotide sequence ID" value="NZ_BAABDL010000073.1"/>
</dbReference>
<dbReference type="Pfam" id="PF03481">
    <property type="entry name" value="Sua5_C"/>
    <property type="match status" value="1"/>
</dbReference>
<reference evidence="16" key="1">
    <citation type="journal article" date="2019" name="Int. J. Syst. Evol. Microbiol.">
        <title>The Global Catalogue of Microorganisms (GCM) 10K type strain sequencing project: providing services to taxonomists for standard genome sequencing and annotation.</title>
        <authorList>
            <consortium name="The Broad Institute Genomics Platform"/>
            <consortium name="The Broad Institute Genome Sequencing Center for Infectious Disease"/>
            <person name="Wu L."/>
            <person name="Ma J."/>
        </authorList>
    </citation>
    <scope>NUCLEOTIDE SEQUENCE [LARGE SCALE GENOMIC DNA]</scope>
    <source>
        <strain evidence="16">JCM 17250</strain>
    </source>
</reference>
<evidence type="ECO:0000256" key="13">
    <source>
        <dbReference type="PIRNR" id="PIRNR004930"/>
    </source>
</evidence>
<evidence type="ECO:0000256" key="11">
    <source>
        <dbReference type="ARBA" id="ARBA00029774"/>
    </source>
</evidence>
<comment type="similarity">
    <text evidence="2 13">Belongs to the SUA5 family.</text>
</comment>
<comment type="function">
    <text evidence="13">Required for the formation of a threonylcarbamoyl group on adenosine at position 37 (t(6)A37) in tRNAs that read codons beginning with adenine.</text>
</comment>
<dbReference type="Proteomes" id="UP001501734">
    <property type="component" value="Unassembled WGS sequence"/>
</dbReference>
<keyword evidence="7 13" id="KW-0819">tRNA processing</keyword>
<organism evidence="15 16">
    <name type="scientific">Amphibacillus indicireducens</name>
    <dbReference type="NCBI Taxonomy" id="1076330"/>
    <lineage>
        <taxon>Bacteria</taxon>
        <taxon>Bacillati</taxon>
        <taxon>Bacillota</taxon>
        <taxon>Bacilli</taxon>
        <taxon>Bacillales</taxon>
        <taxon>Bacillaceae</taxon>
        <taxon>Amphibacillus</taxon>
    </lineage>
</organism>
<evidence type="ECO:0000256" key="12">
    <source>
        <dbReference type="ARBA" id="ARBA00048366"/>
    </source>
</evidence>
<evidence type="ECO:0000256" key="8">
    <source>
        <dbReference type="ARBA" id="ARBA00022695"/>
    </source>
</evidence>
<keyword evidence="10 13" id="KW-0067">ATP-binding</keyword>
<comment type="subcellular location">
    <subcellularLocation>
        <location evidence="1 13">Cytoplasm</location>
    </subcellularLocation>
</comment>
<name>A0ABP7VLA6_9BACI</name>
<keyword evidence="5 13" id="KW-0963">Cytoplasm</keyword>
<keyword evidence="6 13" id="KW-0808">Transferase</keyword>
<protein>
    <recommendedName>
        <fullName evidence="4 13">Threonylcarbamoyl-AMP synthase</fullName>
        <shortName evidence="13">TC-AMP synthase</shortName>
        <ecNumber evidence="3 13">2.7.7.87</ecNumber>
    </recommendedName>
    <alternativeName>
        <fullName evidence="11 13">L-threonylcarbamoyladenylate synthase</fullName>
    </alternativeName>
</protein>
<evidence type="ECO:0000313" key="16">
    <source>
        <dbReference type="Proteomes" id="UP001501734"/>
    </source>
</evidence>
<evidence type="ECO:0000256" key="7">
    <source>
        <dbReference type="ARBA" id="ARBA00022694"/>
    </source>
</evidence>
<evidence type="ECO:0000256" key="9">
    <source>
        <dbReference type="ARBA" id="ARBA00022741"/>
    </source>
</evidence>
<accession>A0ABP7VLA6</accession>
<dbReference type="PROSITE" id="PS51163">
    <property type="entry name" value="YRDC"/>
    <property type="match status" value="1"/>
</dbReference>
<comment type="caution">
    <text evidence="15">The sequence shown here is derived from an EMBL/GenBank/DDBJ whole genome shotgun (WGS) entry which is preliminary data.</text>
</comment>
<evidence type="ECO:0000256" key="6">
    <source>
        <dbReference type="ARBA" id="ARBA00022679"/>
    </source>
</evidence>
<dbReference type="Gene3D" id="3.40.50.11030">
    <property type="entry name" value="Threonylcarbamoyl-AMP synthase, C-terminal domain"/>
    <property type="match status" value="1"/>
</dbReference>
<comment type="catalytic activity">
    <reaction evidence="12 13">
        <text>L-threonine + hydrogencarbonate + ATP = L-threonylcarbamoyladenylate + diphosphate + H2O</text>
        <dbReference type="Rhea" id="RHEA:36407"/>
        <dbReference type="ChEBI" id="CHEBI:15377"/>
        <dbReference type="ChEBI" id="CHEBI:17544"/>
        <dbReference type="ChEBI" id="CHEBI:30616"/>
        <dbReference type="ChEBI" id="CHEBI:33019"/>
        <dbReference type="ChEBI" id="CHEBI:57926"/>
        <dbReference type="ChEBI" id="CHEBI:73682"/>
        <dbReference type="EC" id="2.7.7.87"/>
    </reaction>
</comment>
<evidence type="ECO:0000259" key="14">
    <source>
        <dbReference type="PROSITE" id="PS51163"/>
    </source>
</evidence>
<dbReference type="EMBL" id="BAABDL010000073">
    <property type="protein sequence ID" value="GAA4069441.1"/>
    <property type="molecule type" value="Genomic_DNA"/>
</dbReference>
<evidence type="ECO:0000256" key="1">
    <source>
        <dbReference type="ARBA" id="ARBA00004496"/>
    </source>
</evidence>
<dbReference type="NCBIfam" id="TIGR00057">
    <property type="entry name" value="L-threonylcarbamoyladenylate synthase"/>
    <property type="match status" value="1"/>
</dbReference>
<keyword evidence="16" id="KW-1185">Reference proteome</keyword>
<keyword evidence="8 13" id="KW-0548">Nucleotidyltransferase</keyword>